<feature type="domain" description="PAC" evidence="2">
    <location>
        <begin position="277"/>
        <end position="329"/>
    </location>
</feature>
<dbReference type="PANTHER" id="PTHR33121">
    <property type="entry name" value="CYCLIC DI-GMP PHOSPHODIESTERASE PDEF"/>
    <property type="match status" value="1"/>
</dbReference>
<dbReference type="InterPro" id="IPR003018">
    <property type="entry name" value="GAF"/>
</dbReference>
<accession>A0A8J7FJQ2</accession>
<dbReference type="SMART" id="SM00091">
    <property type="entry name" value="PAS"/>
    <property type="match status" value="1"/>
</dbReference>
<keyword evidence="6" id="KW-1185">Reference proteome</keyword>
<dbReference type="Gene3D" id="3.20.20.450">
    <property type="entry name" value="EAL domain"/>
    <property type="match status" value="1"/>
</dbReference>
<dbReference type="SMART" id="SM00052">
    <property type="entry name" value="EAL"/>
    <property type="match status" value="1"/>
</dbReference>
<dbReference type="InterPro" id="IPR035965">
    <property type="entry name" value="PAS-like_dom_sf"/>
</dbReference>
<dbReference type="Pfam" id="PF13185">
    <property type="entry name" value="GAF_2"/>
    <property type="match status" value="1"/>
</dbReference>
<dbReference type="SUPFAM" id="SSF55785">
    <property type="entry name" value="PYP-like sensor domain (PAS domain)"/>
    <property type="match status" value="1"/>
</dbReference>
<name>A0A8J7FJQ2_9GAMM</name>
<dbReference type="SUPFAM" id="SSF55781">
    <property type="entry name" value="GAF domain-like"/>
    <property type="match status" value="1"/>
</dbReference>
<dbReference type="InterPro" id="IPR029016">
    <property type="entry name" value="GAF-like_dom_sf"/>
</dbReference>
<dbReference type="EMBL" id="JADEYS010000023">
    <property type="protein sequence ID" value="MBE9399218.1"/>
    <property type="molecule type" value="Genomic_DNA"/>
</dbReference>
<dbReference type="InterPro" id="IPR043128">
    <property type="entry name" value="Rev_trsase/Diguanyl_cyclase"/>
</dbReference>
<evidence type="ECO:0000259" key="1">
    <source>
        <dbReference type="PROSITE" id="PS50112"/>
    </source>
</evidence>
<dbReference type="Gene3D" id="3.30.450.20">
    <property type="entry name" value="PAS domain"/>
    <property type="match status" value="1"/>
</dbReference>
<organism evidence="5 6">
    <name type="scientific">Pontibacterium sinense</name>
    <dbReference type="NCBI Taxonomy" id="2781979"/>
    <lineage>
        <taxon>Bacteria</taxon>
        <taxon>Pseudomonadati</taxon>
        <taxon>Pseudomonadota</taxon>
        <taxon>Gammaproteobacteria</taxon>
        <taxon>Oceanospirillales</taxon>
        <taxon>Oceanospirillaceae</taxon>
        <taxon>Pontibacterium</taxon>
    </lineage>
</organism>
<dbReference type="InterPro" id="IPR001610">
    <property type="entry name" value="PAC"/>
</dbReference>
<dbReference type="Proteomes" id="UP000640333">
    <property type="component" value="Unassembled WGS sequence"/>
</dbReference>
<dbReference type="GO" id="GO:0071111">
    <property type="term" value="F:cyclic-guanylate-specific phosphodiesterase activity"/>
    <property type="evidence" value="ECO:0007669"/>
    <property type="project" value="InterPro"/>
</dbReference>
<evidence type="ECO:0000259" key="3">
    <source>
        <dbReference type="PROSITE" id="PS50883"/>
    </source>
</evidence>
<dbReference type="SUPFAM" id="SSF141868">
    <property type="entry name" value="EAL domain-like"/>
    <property type="match status" value="1"/>
</dbReference>
<dbReference type="InterPro" id="IPR000160">
    <property type="entry name" value="GGDEF_dom"/>
</dbReference>
<dbReference type="Pfam" id="PF13426">
    <property type="entry name" value="PAS_9"/>
    <property type="match status" value="1"/>
</dbReference>
<evidence type="ECO:0000259" key="4">
    <source>
        <dbReference type="PROSITE" id="PS50887"/>
    </source>
</evidence>
<dbReference type="CDD" id="cd00130">
    <property type="entry name" value="PAS"/>
    <property type="match status" value="1"/>
</dbReference>
<dbReference type="PROSITE" id="PS50113">
    <property type="entry name" value="PAC"/>
    <property type="match status" value="1"/>
</dbReference>
<reference evidence="5" key="1">
    <citation type="submission" date="2020-10" db="EMBL/GenBank/DDBJ databases">
        <title>Bacterium isolated from coastal waters sediment.</title>
        <authorList>
            <person name="Chen R.-J."/>
            <person name="Lu D.-C."/>
            <person name="Zhu K.-L."/>
            <person name="Du Z.-J."/>
        </authorList>
    </citation>
    <scope>NUCLEOTIDE SEQUENCE</scope>
    <source>
        <strain evidence="5">N1Y112</strain>
    </source>
</reference>
<dbReference type="InterPro" id="IPR000700">
    <property type="entry name" value="PAS-assoc_C"/>
</dbReference>
<dbReference type="RefSeq" id="WP_193954914.1">
    <property type="nucleotide sequence ID" value="NZ_JADEYS010000023.1"/>
</dbReference>
<feature type="domain" description="EAL" evidence="3">
    <location>
        <begin position="491"/>
        <end position="728"/>
    </location>
</feature>
<protein>
    <submittedName>
        <fullName evidence="5">EAL domain-containing protein</fullName>
    </submittedName>
</protein>
<dbReference type="InterPro" id="IPR050706">
    <property type="entry name" value="Cyclic-di-GMP_PDE-like"/>
</dbReference>
<dbReference type="InterPro" id="IPR029787">
    <property type="entry name" value="Nucleotide_cyclase"/>
</dbReference>
<dbReference type="SMART" id="SM00267">
    <property type="entry name" value="GGDEF"/>
    <property type="match status" value="1"/>
</dbReference>
<feature type="domain" description="PAS" evidence="1">
    <location>
        <begin position="204"/>
        <end position="248"/>
    </location>
</feature>
<dbReference type="PROSITE" id="PS50112">
    <property type="entry name" value="PAS"/>
    <property type="match status" value="1"/>
</dbReference>
<dbReference type="SUPFAM" id="SSF55073">
    <property type="entry name" value="Nucleotide cyclase"/>
    <property type="match status" value="1"/>
</dbReference>
<dbReference type="NCBIfam" id="TIGR00229">
    <property type="entry name" value="sensory_box"/>
    <property type="match status" value="1"/>
</dbReference>
<dbReference type="InterPro" id="IPR035919">
    <property type="entry name" value="EAL_sf"/>
</dbReference>
<feature type="domain" description="GGDEF" evidence="4">
    <location>
        <begin position="354"/>
        <end position="478"/>
    </location>
</feature>
<dbReference type="CDD" id="cd01948">
    <property type="entry name" value="EAL"/>
    <property type="match status" value="1"/>
</dbReference>
<dbReference type="AlphaFoldDB" id="A0A8J7FJQ2"/>
<dbReference type="InterPro" id="IPR001633">
    <property type="entry name" value="EAL_dom"/>
</dbReference>
<dbReference type="Gene3D" id="3.30.450.40">
    <property type="match status" value="1"/>
</dbReference>
<dbReference type="CDD" id="cd01949">
    <property type="entry name" value="GGDEF"/>
    <property type="match status" value="1"/>
</dbReference>
<evidence type="ECO:0000259" key="2">
    <source>
        <dbReference type="PROSITE" id="PS50113"/>
    </source>
</evidence>
<evidence type="ECO:0000313" key="6">
    <source>
        <dbReference type="Proteomes" id="UP000640333"/>
    </source>
</evidence>
<evidence type="ECO:0000313" key="5">
    <source>
        <dbReference type="EMBL" id="MBE9399218.1"/>
    </source>
</evidence>
<dbReference type="PANTHER" id="PTHR33121:SF71">
    <property type="entry name" value="OXYGEN SENSOR PROTEIN DOSP"/>
    <property type="match status" value="1"/>
</dbReference>
<gene>
    <name evidence="5" type="ORF">IOQ59_18300</name>
</gene>
<comment type="caution">
    <text evidence="5">The sequence shown here is derived from an EMBL/GenBank/DDBJ whole genome shotgun (WGS) entry which is preliminary data.</text>
</comment>
<proteinExistence type="predicted"/>
<dbReference type="Pfam" id="PF00563">
    <property type="entry name" value="EAL"/>
    <property type="match status" value="1"/>
</dbReference>
<dbReference type="InterPro" id="IPR000014">
    <property type="entry name" value="PAS"/>
</dbReference>
<dbReference type="Gene3D" id="3.30.70.270">
    <property type="match status" value="1"/>
</dbReference>
<dbReference type="Pfam" id="PF00990">
    <property type="entry name" value="GGDEF"/>
    <property type="match status" value="1"/>
</dbReference>
<sequence>MATSTDELNTNTESSCYAGEVPLTVDELDQILQLHQMIFARVARNEDYLSIINKLCSLTESFLTNAVASVMLVDNESGLMSVLTAPSVPDAGISALQGLKPGRTGGSCGNAVFGNEPVYVRDTFTDPRWADLRHIAYDFNLCSCWSVPVRNEAQEAIGSFALSSFEHRTPSAFHKRLLDVGASIVSIVLARHAQDQHLAASRKRIELMGTVLTQSSEGVLVTDARNRIVETNKAFEAITGFCGDEVKGLDPKLLSSGRQSAAFYEDMWAELTLQGQWHGEIVNQRKDGSELSQWMSLSVIRDALGNVQNHVAVFTDLTELKAGKAKLVDALEHDQLTGLPNKAKLSMLLDGDDHPRSLLLLNVDNFSYINTGYSLAFGDRLLCAIAQRLVEVEPGAQVFRVNADEFAIYYDQVVDLKAANVRVLKQFFSRQINVDDLGFNITFTAGGASGSDSLFGKAVQSLRKAREQGKNQFHLYNADTDEPDQAKRAEHIYWNSMLHDALSDGRIVPYFQGIRDNRSGDIVKYEALVRLLHDDTVHSPYLFLDAARLSGLLPLITRRVIDRGFAQITGTDIELSVNITEEDLNQHYLEQYLESKLDEYQVSASQVTLEILEGVSSTGKKNHIKQLRALKVRGYRLAIDDFGTEYSNFERILELNVDFVKIDAKYIKNIVDDKASYEITRAIVYFAKNAGIATIAEFVHNQAVQDVVDQLGIEYSQGYLYSEPAASV</sequence>
<dbReference type="SMART" id="SM00086">
    <property type="entry name" value="PAC"/>
    <property type="match status" value="1"/>
</dbReference>
<dbReference type="PROSITE" id="PS50887">
    <property type="entry name" value="GGDEF"/>
    <property type="match status" value="1"/>
</dbReference>
<dbReference type="PROSITE" id="PS50883">
    <property type="entry name" value="EAL"/>
    <property type="match status" value="1"/>
</dbReference>